<dbReference type="AlphaFoldDB" id="A0A3G2T1Y4"/>
<dbReference type="RefSeq" id="WP_087554256.1">
    <property type="nucleotide sequence ID" value="NZ_CP033133.1"/>
</dbReference>
<sequence length="246" mass="26839">MANKEYISLQGKFYLSEIANGVAGAMRHIGNVPELELEITTDQVEHQESTSGQRTTDFVLTKTTGVNFKGQLEETNDENLQYILSGMKTEVASSTVTGQSLGVVKVGDEIKLDGYGLKTVSFQAGATPVDESKYELDAIFGTVIFNETIVEPVTATYTTSAASHITLASDFNKEYELFFKGINTATGKYMAVRLWRTKKSPEATFPLIHEELGQYEISGQALSDTMKGLDAKLGLYGHIVTIPNAT</sequence>
<reference evidence="1 2" key="1">
    <citation type="submission" date="2018-10" db="EMBL/GenBank/DDBJ databases">
        <title>The complete genome of Acinetobacter wuhouensis strain WCHAW010062.</title>
        <authorList>
            <person name="Hu Y."/>
            <person name="Long H."/>
            <person name="Feng Y."/>
            <person name="Zong Z."/>
        </authorList>
    </citation>
    <scope>NUCLEOTIDE SEQUENCE [LARGE SCALE GENOMIC DNA]</scope>
    <source>
        <strain evidence="1 2">WCHAW010062</strain>
    </source>
</reference>
<protein>
    <submittedName>
        <fullName evidence="1">Uncharacterized protein</fullName>
    </submittedName>
</protein>
<proteinExistence type="predicted"/>
<gene>
    <name evidence="1" type="ORF">CDG68_11380</name>
</gene>
<accession>A0A3G2T1Y4</accession>
<name>A0A3G2T1Y4_9GAMM</name>
<dbReference type="Proteomes" id="UP000279962">
    <property type="component" value="Chromosome"/>
</dbReference>
<dbReference type="EMBL" id="CP033133">
    <property type="protein sequence ID" value="AYO54198.1"/>
    <property type="molecule type" value="Genomic_DNA"/>
</dbReference>
<evidence type="ECO:0000313" key="2">
    <source>
        <dbReference type="Proteomes" id="UP000279962"/>
    </source>
</evidence>
<organism evidence="1 2">
    <name type="scientific">Acinetobacter wuhouensis</name>
    <dbReference type="NCBI Taxonomy" id="1879050"/>
    <lineage>
        <taxon>Bacteria</taxon>
        <taxon>Pseudomonadati</taxon>
        <taxon>Pseudomonadota</taxon>
        <taxon>Gammaproteobacteria</taxon>
        <taxon>Moraxellales</taxon>
        <taxon>Moraxellaceae</taxon>
        <taxon>Acinetobacter</taxon>
    </lineage>
</organism>
<dbReference type="InterPro" id="IPR016893">
    <property type="entry name" value="UCP028589"/>
</dbReference>
<dbReference type="PIRSF" id="PIRSF028589">
    <property type="entry name" value="UCP028589"/>
    <property type="match status" value="1"/>
</dbReference>
<evidence type="ECO:0000313" key="1">
    <source>
        <dbReference type="EMBL" id="AYO54198.1"/>
    </source>
</evidence>